<accession>A0A0F9FLN2</accession>
<dbReference type="EMBL" id="LAZR01020879">
    <property type="protein sequence ID" value="KKL87269.1"/>
    <property type="molecule type" value="Genomic_DNA"/>
</dbReference>
<name>A0A0F9FLN2_9ZZZZ</name>
<protein>
    <submittedName>
        <fullName evidence="1">Uncharacterized protein</fullName>
    </submittedName>
</protein>
<organism evidence="1">
    <name type="scientific">marine sediment metagenome</name>
    <dbReference type="NCBI Taxonomy" id="412755"/>
    <lineage>
        <taxon>unclassified sequences</taxon>
        <taxon>metagenomes</taxon>
        <taxon>ecological metagenomes</taxon>
    </lineage>
</organism>
<proteinExistence type="predicted"/>
<gene>
    <name evidence="1" type="ORF">LCGC14_1936340</name>
</gene>
<evidence type="ECO:0000313" key="1">
    <source>
        <dbReference type="EMBL" id="KKL87269.1"/>
    </source>
</evidence>
<sequence>MKVYDVWCSKFWRYDGWISVYADTFDNLVSFLENLFPGTDWTIIENDLPF</sequence>
<comment type="caution">
    <text evidence="1">The sequence shown here is derived from an EMBL/GenBank/DDBJ whole genome shotgun (WGS) entry which is preliminary data.</text>
</comment>
<dbReference type="AlphaFoldDB" id="A0A0F9FLN2"/>
<reference evidence="1" key="1">
    <citation type="journal article" date="2015" name="Nature">
        <title>Complex archaea that bridge the gap between prokaryotes and eukaryotes.</title>
        <authorList>
            <person name="Spang A."/>
            <person name="Saw J.H."/>
            <person name="Jorgensen S.L."/>
            <person name="Zaremba-Niedzwiedzka K."/>
            <person name="Martijn J."/>
            <person name="Lind A.E."/>
            <person name="van Eijk R."/>
            <person name="Schleper C."/>
            <person name="Guy L."/>
            <person name="Ettema T.J."/>
        </authorList>
    </citation>
    <scope>NUCLEOTIDE SEQUENCE</scope>
</reference>